<dbReference type="EMBL" id="VFPJ01000001">
    <property type="protein sequence ID" value="TQM39720.1"/>
    <property type="molecule type" value="Genomic_DNA"/>
</dbReference>
<dbReference type="NCBIfam" id="TIGR04183">
    <property type="entry name" value="Por_Secre_tail"/>
    <property type="match status" value="1"/>
</dbReference>
<name>A0A543G0V4_9FLAO</name>
<protein>
    <submittedName>
        <fullName evidence="3">Putative secreted protein (Por secretion system target)</fullName>
    </submittedName>
</protein>
<dbReference type="AlphaFoldDB" id="A0A543G0V4"/>
<evidence type="ECO:0000313" key="3">
    <source>
        <dbReference type="EMBL" id="TQM39720.1"/>
    </source>
</evidence>
<dbReference type="Proteomes" id="UP000320773">
    <property type="component" value="Unassembled WGS sequence"/>
</dbReference>
<dbReference type="InterPro" id="IPR026444">
    <property type="entry name" value="Secre_tail"/>
</dbReference>
<comment type="caution">
    <text evidence="3">The sequence shown here is derived from an EMBL/GenBank/DDBJ whole genome shotgun (WGS) entry which is preliminary data.</text>
</comment>
<evidence type="ECO:0000259" key="2">
    <source>
        <dbReference type="Pfam" id="PF18962"/>
    </source>
</evidence>
<feature type="domain" description="Secretion system C-terminal sorting" evidence="2">
    <location>
        <begin position="135"/>
        <end position="202"/>
    </location>
</feature>
<gene>
    <name evidence="3" type="ORF">BC670_0547</name>
</gene>
<organism evidence="3 4">
    <name type="scientific">Flavobacterium branchiophilum</name>
    <dbReference type="NCBI Taxonomy" id="55197"/>
    <lineage>
        <taxon>Bacteria</taxon>
        <taxon>Pseudomonadati</taxon>
        <taxon>Bacteroidota</taxon>
        <taxon>Flavobacteriia</taxon>
        <taxon>Flavobacteriales</taxon>
        <taxon>Flavobacteriaceae</taxon>
        <taxon>Flavobacterium</taxon>
    </lineage>
</organism>
<keyword evidence="1" id="KW-0732">Signal</keyword>
<sequence length="208" mass="23073">MVLLAIGTTLLSNGQEIKQFSNLSSVENKTISQLFSSLHQAQEFVSQMNNAEGIAKIEKINFSNGTFKLESVSNKLELKNIIMSEKSIIDFIATNEIDLLESTLIPNKEGDVALITKKELIEKSQRAVETSSTFLYPNPTKDDLTIKLSSSYSNGAILYIYDSKGALVMEQVIKDTPKIIDTVALPVGVYMATLVSEDNRETIRFVKE</sequence>
<dbReference type="Pfam" id="PF18962">
    <property type="entry name" value="Por_Secre_tail"/>
    <property type="match status" value="1"/>
</dbReference>
<accession>A0A543G0V4</accession>
<evidence type="ECO:0000256" key="1">
    <source>
        <dbReference type="ARBA" id="ARBA00022729"/>
    </source>
</evidence>
<reference evidence="3 4" key="1">
    <citation type="submission" date="2019-06" db="EMBL/GenBank/DDBJ databases">
        <title>Genomic Encyclopedia of Archaeal and Bacterial Type Strains, Phase II (KMG-II): from individual species to whole genera.</title>
        <authorList>
            <person name="Goeker M."/>
        </authorList>
    </citation>
    <scope>NUCLEOTIDE SEQUENCE [LARGE SCALE GENOMIC DNA]</scope>
    <source>
        <strain evidence="3 4">DSM 24789</strain>
    </source>
</reference>
<proteinExistence type="predicted"/>
<evidence type="ECO:0000313" key="4">
    <source>
        <dbReference type="Proteomes" id="UP000320773"/>
    </source>
</evidence>